<proteinExistence type="predicted"/>
<dbReference type="AlphaFoldDB" id="A0A9N9J5X0"/>
<evidence type="ECO:0000313" key="2">
    <source>
        <dbReference type="Proteomes" id="UP000789405"/>
    </source>
</evidence>
<accession>A0A9N9J5X0</accession>
<name>A0A9N9J5X0_9GLOM</name>
<dbReference type="Proteomes" id="UP000789405">
    <property type="component" value="Unassembled WGS sequence"/>
</dbReference>
<keyword evidence="2" id="KW-1185">Reference proteome</keyword>
<gene>
    <name evidence="1" type="ORF">DERYTH_LOCUS18040</name>
</gene>
<reference evidence="1" key="1">
    <citation type="submission" date="2021-06" db="EMBL/GenBank/DDBJ databases">
        <authorList>
            <person name="Kallberg Y."/>
            <person name="Tangrot J."/>
            <person name="Rosling A."/>
        </authorList>
    </citation>
    <scope>NUCLEOTIDE SEQUENCE</scope>
    <source>
        <strain evidence="1">MA453B</strain>
    </source>
</reference>
<evidence type="ECO:0000313" key="1">
    <source>
        <dbReference type="EMBL" id="CAG8763516.1"/>
    </source>
</evidence>
<comment type="caution">
    <text evidence="1">The sequence shown here is derived from an EMBL/GenBank/DDBJ whole genome shotgun (WGS) entry which is preliminary data.</text>
</comment>
<feature type="non-terminal residue" evidence="1">
    <location>
        <position position="1"/>
    </location>
</feature>
<protein>
    <submittedName>
        <fullName evidence="1">2985_t:CDS:1</fullName>
    </submittedName>
</protein>
<sequence length="50" mass="5530">PPKYIQYLPKIQPLRPSLSVDTGLFGSFNSSSSVLNKVANETGETEYNNQ</sequence>
<organism evidence="1 2">
    <name type="scientific">Dentiscutata erythropus</name>
    <dbReference type="NCBI Taxonomy" id="1348616"/>
    <lineage>
        <taxon>Eukaryota</taxon>
        <taxon>Fungi</taxon>
        <taxon>Fungi incertae sedis</taxon>
        <taxon>Mucoromycota</taxon>
        <taxon>Glomeromycotina</taxon>
        <taxon>Glomeromycetes</taxon>
        <taxon>Diversisporales</taxon>
        <taxon>Gigasporaceae</taxon>
        <taxon>Dentiscutata</taxon>
    </lineage>
</organism>
<dbReference type="EMBL" id="CAJVPY010017752">
    <property type="protein sequence ID" value="CAG8763516.1"/>
    <property type="molecule type" value="Genomic_DNA"/>
</dbReference>